<gene>
    <name evidence="2" type="ORF">EVG20_g9062</name>
</gene>
<protein>
    <submittedName>
        <fullName evidence="2">Uncharacterized protein</fullName>
    </submittedName>
</protein>
<dbReference type="EMBL" id="SEOQ01000857">
    <property type="protein sequence ID" value="TFY56095.1"/>
    <property type="molecule type" value="Genomic_DNA"/>
</dbReference>
<reference evidence="2 3" key="1">
    <citation type="submission" date="2019-02" db="EMBL/GenBank/DDBJ databases">
        <title>Genome sequencing of the rare red list fungi Dentipellis fragilis.</title>
        <authorList>
            <person name="Buettner E."/>
            <person name="Kellner H."/>
        </authorList>
    </citation>
    <scope>NUCLEOTIDE SEQUENCE [LARGE SCALE GENOMIC DNA]</scope>
    <source>
        <strain evidence="2 3">DSM 105465</strain>
    </source>
</reference>
<comment type="caution">
    <text evidence="2">The sequence shown here is derived from an EMBL/GenBank/DDBJ whole genome shotgun (WGS) entry which is preliminary data.</text>
</comment>
<proteinExistence type="predicted"/>
<evidence type="ECO:0000256" key="1">
    <source>
        <dbReference type="SAM" id="MobiDB-lite"/>
    </source>
</evidence>
<feature type="region of interest" description="Disordered" evidence="1">
    <location>
        <begin position="1"/>
        <end position="75"/>
    </location>
</feature>
<evidence type="ECO:0000313" key="3">
    <source>
        <dbReference type="Proteomes" id="UP000298327"/>
    </source>
</evidence>
<name>A0A4Y9Y149_9AGAM</name>
<sequence length="88" mass="9434">MIGAGVLVRHRPQPTARLGPSVRPETPSTDTDTAYEKAQGPGGEASESRVLWSVKGGPKSSGLVAREDQKKRSRFDSRCCACIDKGYS</sequence>
<accession>A0A4Y9Y149</accession>
<keyword evidence="3" id="KW-1185">Reference proteome</keyword>
<feature type="compositionally biased region" description="Basic and acidic residues" evidence="1">
    <location>
        <begin position="65"/>
        <end position="75"/>
    </location>
</feature>
<evidence type="ECO:0000313" key="2">
    <source>
        <dbReference type="EMBL" id="TFY56095.1"/>
    </source>
</evidence>
<dbReference type="AlphaFoldDB" id="A0A4Y9Y149"/>
<organism evidence="2 3">
    <name type="scientific">Dentipellis fragilis</name>
    <dbReference type="NCBI Taxonomy" id="205917"/>
    <lineage>
        <taxon>Eukaryota</taxon>
        <taxon>Fungi</taxon>
        <taxon>Dikarya</taxon>
        <taxon>Basidiomycota</taxon>
        <taxon>Agaricomycotina</taxon>
        <taxon>Agaricomycetes</taxon>
        <taxon>Russulales</taxon>
        <taxon>Hericiaceae</taxon>
        <taxon>Dentipellis</taxon>
    </lineage>
</organism>
<dbReference type="Proteomes" id="UP000298327">
    <property type="component" value="Unassembled WGS sequence"/>
</dbReference>